<dbReference type="Proteomes" id="UP000093737">
    <property type="component" value="Unassembled WGS sequence"/>
</dbReference>
<evidence type="ECO:0000256" key="3">
    <source>
        <dbReference type="ARBA" id="ARBA00022692"/>
    </source>
</evidence>
<dbReference type="GO" id="GO:0017004">
    <property type="term" value="P:cytochrome complex assembly"/>
    <property type="evidence" value="ECO:0007669"/>
    <property type="project" value="UniProtKB-KW"/>
</dbReference>
<evidence type="ECO:0000256" key="5">
    <source>
        <dbReference type="ARBA" id="ARBA00022989"/>
    </source>
</evidence>
<comment type="similarity">
    <text evidence="2">Belongs to the DsbD family.</text>
</comment>
<accession>A0A6M7U4E6</accession>
<evidence type="ECO:0000313" key="8">
    <source>
        <dbReference type="EMBL" id="OBQ72240.1"/>
    </source>
</evidence>
<protein>
    <submittedName>
        <fullName evidence="8">Cytochrome C biogenesis protein</fullName>
    </submittedName>
</protein>
<name>A0A6M7U4E6_RHILI</name>
<dbReference type="Pfam" id="PF02683">
    <property type="entry name" value="DsbD_TM"/>
    <property type="match status" value="1"/>
</dbReference>
<gene>
    <name evidence="8" type="ORF">A8145_05310</name>
</gene>
<dbReference type="EMBL" id="LYTK01000001">
    <property type="protein sequence ID" value="OBQ72240.1"/>
    <property type="molecule type" value="Genomic_DNA"/>
</dbReference>
<sequence>MSLTSVFVGFVAGVLSILSPCVLPLLPLVLGAAVSEHRWGPAALAAGLALSFVAIGLFVATTGFALGLDTNVFRGVAAVLLVATGVVLVVPALQTRFASAGGPVSNWADRRLSGFSASGLGGQFGLGLSLGAIWSPCVGPTLGAASVLASQGRDLFQVSAVMVAFGLGAALPLLMLGRFSREWLARRRDQMLKAGRSGKMALGGLVLITGLFILTGADKRIETYLVDRSPQWLLELSSRI</sequence>
<keyword evidence="5" id="KW-1133">Transmembrane helix</keyword>
<dbReference type="PANTHER" id="PTHR31272">
    <property type="entry name" value="CYTOCHROME C-TYPE BIOGENESIS PROTEIN HI_1454-RELATED"/>
    <property type="match status" value="1"/>
</dbReference>
<feature type="domain" description="Cytochrome C biogenesis protein transmembrane" evidence="7">
    <location>
        <begin position="6"/>
        <end position="191"/>
    </location>
</feature>
<dbReference type="PANTHER" id="PTHR31272:SF9">
    <property type="entry name" value="BLL1027 PROTEIN"/>
    <property type="match status" value="1"/>
</dbReference>
<reference evidence="8 9" key="1">
    <citation type="submission" date="2016-05" db="EMBL/GenBank/DDBJ databases">
        <authorList>
            <person name="Ramsay J.P."/>
        </authorList>
    </citation>
    <scope>NUCLEOTIDE SEQUENCE [LARGE SCALE GENOMIC DNA]</scope>
    <source>
        <strain evidence="8 9">NZP2042</strain>
    </source>
</reference>
<keyword evidence="3" id="KW-0812">Transmembrane</keyword>
<dbReference type="GO" id="GO:0016020">
    <property type="term" value="C:membrane"/>
    <property type="evidence" value="ECO:0007669"/>
    <property type="project" value="UniProtKB-SubCell"/>
</dbReference>
<evidence type="ECO:0000256" key="4">
    <source>
        <dbReference type="ARBA" id="ARBA00022748"/>
    </source>
</evidence>
<evidence type="ECO:0000259" key="7">
    <source>
        <dbReference type="Pfam" id="PF02683"/>
    </source>
</evidence>
<organism evidence="8 9">
    <name type="scientific">Rhizobium loti</name>
    <name type="common">Mesorhizobium loti</name>
    <dbReference type="NCBI Taxonomy" id="381"/>
    <lineage>
        <taxon>Bacteria</taxon>
        <taxon>Pseudomonadati</taxon>
        <taxon>Pseudomonadota</taxon>
        <taxon>Alphaproteobacteria</taxon>
        <taxon>Hyphomicrobiales</taxon>
        <taxon>Phyllobacteriaceae</taxon>
        <taxon>Mesorhizobium</taxon>
    </lineage>
</organism>
<evidence type="ECO:0000256" key="2">
    <source>
        <dbReference type="ARBA" id="ARBA00006143"/>
    </source>
</evidence>
<dbReference type="InterPro" id="IPR051790">
    <property type="entry name" value="Cytochrome_c-biogenesis_DsbD"/>
</dbReference>
<proteinExistence type="inferred from homology"/>
<comment type="caution">
    <text evidence="8">The sequence shown here is derived from an EMBL/GenBank/DDBJ whole genome shotgun (WGS) entry which is preliminary data.</text>
</comment>
<comment type="subcellular location">
    <subcellularLocation>
        <location evidence="1">Membrane</location>
        <topology evidence="1">Multi-pass membrane protein</topology>
    </subcellularLocation>
</comment>
<dbReference type="AlphaFoldDB" id="A0A6M7U4E6"/>
<dbReference type="RefSeq" id="WP_056562677.1">
    <property type="nucleotide sequence ID" value="NZ_CP033334.1"/>
</dbReference>
<evidence type="ECO:0000313" key="9">
    <source>
        <dbReference type="Proteomes" id="UP000093737"/>
    </source>
</evidence>
<keyword evidence="6" id="KW-0472">Membrane</keyword>
<evidence type="ECO:0000256" key="6">
    <source>
        <dbReference type="ARBA" id="ARBA00023136"/>
    </source>
</evidence>
<evidence type="ECO:0000256" key="1">
    <source>
        <dbReference type="ARBA" id="ARBA00004141"/>
    </source>
</evidence>
<dbReference type="InterPro" id="IPR003834">
    <property type="entry name" value="Cyt_c_assmbl_TM_dom"/>
</dbReference>
<keyword evidence="4" id="KW-0201">Cytochrome c-type biogenesis</keyword>